<proteinExistence type="predicted"/>
<keyword evidence="4" id="KW-1185">Reference proteome</keyword>
<organism evidence="3 4">
    <name type="scientific">Brumimicrobium oceani</name>
    <dbReference type="NCBI Taxonomy" id="2100725"/>
    <lineage>
        <taxon>Bacteria</taxon>
        <taxon>Pseudomonadati</taxon>
        <taxon>Bacteroidota</taxon>
        <taxon>Flavobacteriia</taxon>
        <taxon>Flavobacteriales</taxon>
        <taxon>Crocinitomicaceae</taxon>
        <taxon>Brumimicrobium</taxon>
    </lineage>
</organism>
<feature type="region of interest" description="Disordered" evidence="1">
    <location>
        <begin position="160"/>
        <end position="180"/>
    </location>
</feature>
<dbReference type="SUPFAM" id="SSF48452">
    <property type="entry name" value="TPR-like"/>
    <property type="match status" value="1"/>
</dbReference>
<dbReference type="OrthoDB" id="1253697at2"/>
<evidence type="ECO:0000313" key="4">
    <source>
        <dbReference type="Proteomes" id="UP000245370"/>
    </source>
</evidence>
<dbReference type="EMBL" id="QFRJ01000001">
    <property type="protein sequence ID" value="PWH86879.1"/>
    <property type="molecule type" value="Genomic_DNA"/>
</dbReference>
<dbReference type="AlphaFoldDB" id="A0A2U2XGE2"/>
<evidence type="ECO:0000256" key="2">
    <source>
        <dbReference type="SAM" id="Phobius"/>
    </source>
</evidence>
<accession>A0A2U2XGE2</accession>
<sequence length="384" mass="43851">MIYLNLLNRIFGPKEPLTRQEIDDYKSKTGNAHDIESKASDSGFNNLGLEGWKKSTSSVSSGMSQLDKKMDQFVNNNAPKAPSKNGMTFTFVLFTLTMLALIFFTYQGNTAVEKKPLIVEENKEIDSRSKEIDVYTTISPDKQITSKELIKNREIKTLEQNNETTQKKELKPASDELKTNDAEEEIQLPIQSSGRIATPQSQGRNKNSLVYKEAQEVYLFDLKNVDYRSYRNRPIKVINSLEIGTPANQSSKDDQQDFQAVQTREITYIDYLSKSSAFFSKGQFKIALKHYLKILDTYPKDVNANFYGGLCYFNLGQFDKATALLSKSYSLGYGNFREEAKWFTARAEIEEKHVLKAKHLLEEIIEEGGFYKERAMKELKTLGI</sequence>
<dbReference type="Proteomes" id="UP000245370">
    <property type="component" value="Unassembled WGS sequence"/>
</dbReference>
<dbReference type="Gene3D" id="1.25.40.10">
    <property type="entry name" value="Tetratricopeptide repeat domain"/>
    <property type="match status" value="1"/>
</dbReference>
<keyword evidence="2" id="KW-0812">Transmembrane</keyword>
<keyword evidence="2" id="KW-0472">Membrane</keyword>
<comment type="caution">
    <text evidence="3">The sequence shown here is derived from an EMBL/GenBank/DDBJ whole genome shotgun (WGS) entry which is preliminary data.</text>
</comment>
<feature type="transmembrane region" description="Helical" evidence="2">
    <location>
        <begin position="86"/>
        <end position="106"/>
    </location>
</feature>
<protein>
    <submittedName>
        <fullName evidence="3">Uncharacterized protein</fullName>
    </submittedName>
</protein>
<name>A0A2U2XGE2_9FLAO</name>
<feature type="compositionally biased region" description="Basic and acidic residues" evidence="1">
    <location>
        <begin position="165"/>
        <end position="180"/>
    </location>
</feature>
<gene>
    <name evidence="3" type="ORF">DIT68_01060</name>
</gene>
<evidence type="ECO:0000256" key="1">
    <source>
        <dbReference type="SAM" id="MobiDB-lite"/>
    </source>
</evidence>
<keyword evidence="2" id="KW-1133">Transmembrane helix</keyword>
<reference evidence="3 4" key="1">
    <citation type="submission" date="2018-05" db="EMBL/GenBank/DDBJ databases">
        <title>Brumimicrobium oceani sp. nov., isolated from coastal sediment.</title>
        <authorList>
            <person name="Kou Y."/>
        </authorList>
    </citation>
    <scope>NUCLEOTIDE SEQUENCE [LARGE SCALE GENOMIC DNA]</scope>
    <source>
        <strain evidence="3 4">C305</strain>
    </source>
</reference>
<evidence type="ECO:0000313" key="3">
    <source>
        <dbReference type="EMBL" id="PWH86879.1"/>
    </source>
</evidence>
<dbReference type="RefSeq" id="WP_109357957.1">
    <property type="nucleotide sequence ID" value="NZ_QFRJ01000001.1"/>
</dbReference>
<dbReference type="InterPro" id="IPR011990">
    <property type="entry name" value="TPR-like_helical_dom_sf"/>
</dbReference>
<reference evidence="3 4" key="2">
    <citation type="submission" date="2018-05" db="EMBL/GenBank/DDBJ databases">
        <authorList>
            <person name="Lanie J.A."/>
            <person name="Ng W.-L."/>
            <person name="Kazmierczak K.M."/>
            <person name="Andrzejewski T.M."/>
            <person name="Davidsen T.M."/>
            <person name="Wayne K.J."/>
            <person name="Tettelin H."/>
            <person name="Glass J.I."/>
            <person name="Rusch D."/>
            <person name="Podicherti R."/>
            <person name="Tsui H.-C.T."/>
            <person name="Winkler M.E."/>
        </authorList>
    </citation>
    <scope>NUCLEOTIDE SEQUENCE [LARGE SCALE GENOMIC DNA]</scope>
    <source>
        <strain evidence="3 4">C305</strain>
    </source>
</reference>